<dbReference type="InterPro" id="IPR000039">
    <property type="entry name" value="Ribosomal_eL18"/>
</dbReference>
<comment type="caution">
    <text evidence="7">The sequence shown here is derived from an EMBL/GenBank/DDBJ whole genome shotgun (WGS) entry which is preliminary data.</text>
</comment>
<gene>
    <name evidence="4" type="primary">rpl18e</name>
    <name evidence="6" type="ORF">ENN70_09265</name>
    <name evidence="8" type="ORF">ENR21_01815</name>
    <name evidence="7" type="ORF">ENW66_04335</name>
</gene>
<dbReference type="InterPro" id="IPR022947">
    <property type="entry name" value="Ribosomal_eL18_arc"/>
</dbReference>
<dbReference type="PROSITE" id="PS01106">
    <property type="entry name" value="RIBOSOMAL_L18E"/>
    <property type="match status" value="1"/>
</dbReference>
<protein>
    <recommendedName>
        <fullName evidence="4">Large ribosomal subunit protein eL18</fullName>
    </recommendedName>
</protein>
<dbReference type="InterPro" id="IPR036227">
    <property type="entry name" value="Ribosomal_uL15/eL18_sf"/>
</dbReference>
<dbReference type="GO" id="GO:0006412">
    <property type="term" value="P:translation"/>
    <property type="evidence" value="ECO:0007669"/>
    <property type="project" value="UniProtKB-UniRule"/>
</dbReference>
<sequence>MSRIRKLQKRKSNPNLVTLIDVLLSESSKNEAPIWKEVAERLAKPRRLRAEVNVSKIEKYAKPNEYVVVPGKVLGTGSITKPVKVAALSFSEKAASKIKEAGGVCMKIEELLKENPNGSGVRLMV</sequence>
<dbReference type="InterPro" id="IPR021132">
    <property type="entry name" value="Ribosomal_eL18/eL18-A/B/_CS"/>
</dbReference>
<keyword evidence="2 4" id="KW-0689">Ribosomal protein</keyword>
<dbReference type="Pfam" id="PF17135">
    <property type="entry name" value="Ribosomal_L18"/>
    <property type="match status" value="1"/>
</dbReference>
<reference evidence="7" key="1">
    <citation type="journal article" date="2020" name="mSystems">
        <title>Genome- and Community-Level Interaction Insights into Carbon Utilization and Element Cycling Functions of Hydrothermarchaeota in Hydrothermal Sediment.</title>
        <authorList>
            <person name="Zhou Z."/>
            <person name="Liu Y."/>
            <person name="Xu W."/>
            <person name="Pan J."/>
            <person name="Luo Z.H."/>
            <person name="Li M."/>
        </authorList>
    </citation>
    <scope>NUCLEOTIDE SEQUENCE [LARGE SCALE GENOMIC DNA]</scope>
    <source>
        <strain evidence="6">SpSt-12</strain>
        <strain evidence="8">SpSt-38</strain>
        <strain evidence="7">SpSt-87</strain>
    </source>
</reference>
<dbReference type="PANTHER" id="PTHR10934">
    <property type="entry name" value="60S RIBOSOMAL PROTEIN L18"/>
    <property type="match status" value="1"/>
</dbReference>
<evidence type="ECO:0000256" key="1">
    <source>
        <dbReference type="ARBA" id="ARBA00006815"/>
    </source>
</evidence>
<evidence type="ECO:0000313" key="6">
    <source>
        <dbReference type="EMBL" id="HET22211.1"/>
    </source>
</evidence>
<evidence type="ECO:0000313" key="7">
    <source>
        <dbReference type="EMBL" id="HFW32166.1"/>
    </source>
</evidence>
<dbReference type="PROSITE" id="PS00475">
    <property type="entry name" value="RIBOSOMAL_L15"/>
    <property type="match status" value="1"/>
</dbReference>
<accession>A0A7C3RHC6</accession>
<evidence type="ECO:0000256" key="2">
    <source>
        <dbReference type="ARBA" id="ARBA00022980"/>
    </source>
</evidence>
<dbReference type="GO" id="GO:0022625">
    <property type="term" value="C:cytosolic large ribosomal subunit"/>
    <property type="evidence" value="ECO:0007669"/>
    <property type="project" value="TreeGrafter"/>
</dbReference>
<dbReference type="HAMAP" id="MF_00329">
    <property type="entry name" value="Ribosomal_eL18"/>
    <property type="match status" value="1"/>
</dbReference>
<evidence type="ECO:0000256" key="4">
    <source>
        <dbReference type="HAMAP-Rule" id="MF_00329"/>
    </source>
</evidence>
<dbReference type="EMBL" id="DSQD01000058">
    <property type="protein sequence ID" value="HGF87175.1"/>
    <property type="molecule type" value="Genomic_DNA"/>
</dbReference>
<name>A0A7C3RHC6_ARCFL</name>
<evidence type="ECO:0000256" key="3">
    <source>
        <dbReference type="ARBA" id="ARBA00023274"/>
    </source>
</evidence>
<evidence type="ECO:0000313" key="8">
    <source>
        <dbReference type="EMBL" id="HGF87175.1"/>
    </source>
</evidence>
<dbReference type="GO" id="GO:0003723">
    <property type="term" value="F:RNA binding"/>
    <property type="evidence" value="ECO:0007669"/>
    <property type="project" value="TreeGrafter"/>
</dbReference>
<keyword evidence="3 4" id="KW-0687">Ribonucleoprotein</keyword>
<feature type="domain" description="Large ribosomal subunit protein uL15/eL18" evidence="5">
    <location>
        <begin position="14"/>
        <end position="124"/>
    </location>
</feature>
<organism evidence="7">
    <name type="scientific">Archaeoglobus fulgidus</name>
    <dbReference type="NCBI Taxonomy" id="2234"/>
    <lineage>
        <taxon>Archaea</taxon>
        <taxon>Methanobacteriati</taxon>
        <taxon>Methanobacteriota</taxon>
        <taxon>Archaeoglobi</taxon>
        <taxon>Archaeoglobales</taxon>
        <taxon>Archaeoglobaceae</taxon>
        <taxon>Archaeoglobus</taxon>
    </lineage>
</organism>
<comment type="similarity">
    <text evidence="1 4">Belongs to the eukaryotic ribosomal protein eL18 family.</text>
</comment>
<proteinExistence type="inferred from homology"/>
<dbReference type="PANTHER" id="PTHR10934:SF2">
    <property type="entry name" value="LARGE RIBOSOMAL SUBUNIT PROTEIN EL18"/>
    <property type="match status" value="1"/>
</dbReference>
<dbReference type="AlphaFoldDB" id="A0A7C3RHC6"/>
<dbReference type="EMBL" id="DTLB01000023">
    <property type="protein sequence ID" value="HFW32166.1"/>
    <property type="molecule type" value="Genomic_DNA"/>
</dbReference>
<dbReference type="SUPFAM" id="SSF52080">
    <property type="entry name" value="Ribosomal proteins L15p and L18e"/>
    <property type="match status" value="1"/>
</dbReference>
<evidence type="ECO:0000259" key="5">
    <source>
        <dbReference type="Pfam" id="PF17135"/>
    </source>
</evidence>
<dbReference type="Gene3D" id="3.100.10.10">
    <property type="match status" value="1"/>
</dbReference>
<dbReference type="InterPro" id="IPR001196">
    <property type="entry name" value="Ribosomal_uL15_CS"/>
</dbReference>
<dbReference type="EMBL" id="DSCQ01000121">
    <property type="protein sequence ID" value="HET22211.1"/>
    <property type="molecule type" value="Genomic_DNA"/>
</dbReference>
<dbReference type="NCBIfam" id="NF003079">
    <property type="entry name" value="PRK04005.1"/>
    <property type="match status" value="1"/>
</dbReference>
<dbReference type="InterPro" id="IPR021131">
    <property type="entry name" value="Ribosomal_uL15/eL18"/>
</dbReference>
<dbReference type="GO" id="GO:0003735">
    <property type="term" value="F:structural constituent of ribosome"/>
    <property type="evidence" value="ECO:0007669"/>
    <property type="project" value="InterPro"/>
</dbReference>